<dbReference type="GO" id="GO:0003697">
    <property type="term" value="F:single-stranded DNA binding"/>
    <property type="evidence" value="ECO:0007669"/>
    <property type="project" value="InterPro"/>
</dbReference>
<dbReference type="Proteomes" id="UP000244197">
    <property type="component" value="Unassembled WGS sequence"/>
</dbReference>
<dbReference type="Pfam" id="PF02303">
    <property type="entry name" value="Phage_DNA_bind"/>
    <property type="match status" value="1"/>
</dbReference>
<name>A0A1C3IZK9_VIBSP</name>
<evidence type="ECO:0000313" key="4">
    <source>
        <dbReference type="EMBL" id="PTP13126.1"/>
    </source>
</evidence>
<evidence type="ECO:0000256" key="3">
    <source>
        <dbReference type="ARBA" id="ARBA00030596"/>
    </source>
</evidence>
<dbReference type="AlphaFoldDB" id="A0A1C3IZK9"/>
<proteinExistence type="predicted"/>
<accession>A0A1C3IZK9</accession>
<dbReference type="Gene3D" id="2.40.50.140">
    <property type="entry name" value="Nucleic acid-binding proteins"/>
    <property type="match status" value="1"/>
</dbReference>
<dbReference type="InterPro" id="IPR012340">
    <property type="entry name" value="NA-bd_OB-fold"/>
</dbReference>
<sequence length="91" mass="10329">MLKVEIFPEHEQPITRTLPGKDGKQARTIREQIGYAYLGGKFPVEMKLSLQDDQSAYKSGNYELDSSSFTVNNFGGLELKRFGIKLVRSMK</sequence>
<gene>
    <name evidence="4" type="ORF">CWO07_26475</name>
</gene>
<dbReference type="EMBL" id="PIFK01000151">
    <property type="protein sequence ID" value="PTP13126.1"/>
    <property type="molecule type" value="Genomic_DNA"/>
</dbReference>
<evidence type="ECO:0000256" key="1">
    <source>
        <dbReference type="ARBA" id="ARBA00022705"/>
    </source>
</evidence>
<protein>
    <recommendedName>
        <fullName evidence="3">Single-stranded DNA-binding protein</fullName>
    </recommendedName>
</protein>
<comment type="caution">
    <text evidence="4">The sequence shown here is derived from an EMBL/GenBank/DDBJ whole genome shotgun (WGS) entry which is preliminary data.</text>
</comment>
<organism evidence="4 5">
    <name type="scientific">Vibrio splendidus</name>
    <dbReference type="NCBI Taxonomy" id="29497"/>
    <lineage>
        <taxon>Bacteria</taxon>
        <taxon>Pseudomonadati</taxon>
        <taxon>Pseudomonadota</taxon>
        <taxon>Gammaproteobacteria</taxon>
        <taxon>Vibrionales</taxon>
        <taxon>Vibrionaceae</taxon>
        <taxon>Vibrio</taxon>
    </lineage>
</organism>
<keyword evidence="2" id="KW-0238">DNA-binding</keyword>
<dbReference type="InterPro" id="IPR003512">
    <property type="entry name" value="Phage_M13_G5P_DNA-bd"/>
</dbReference>
<keyword evidence="1" id="KW-0235">DNA replication</keyword>
<dbReference type="RefSeq" id="WP_016767415.1">
    <property type="nucleotide sequence ID" value="NZ_CAWQXJ010000039.1"/>
</dbReference>
<dbReference type="SUPFAM" id="SSF50249">
    <property type="entry name" value="Nucleic acid-binding proteins"/>
    <property type="match status" value="1"/>
</dbReference>
<evidence type="ECO:0000256" key="2">
    <source>
        <dbReference type="ARBA" id="ARBA00023125"/>
    </source>
</evidence>
<dbReference type="GO" id="GO:0006260">
    <property type="term" value="P:DNA replication"/>
    <property type="evidence" value="ECO:0007669"/>
    <property type="project" value="UniProtKB-KW"/>
</dbReference>
<reference evidence="4 5" key="1">
    <citation type="submission" date="2017-11" db="EMBL/GenBank/DDBJ databases">
        <title>Population delineation of vibrios coincides with oyster pathogenicity.</title>
        <authorList>
            <person name="Bruto M."/>
            <person name="Labreuche Y."/>
            <person name="James A."/>
            <person name="Piel D."/>
            <person name="Chenivesse S."/>
            <person name="Petton B."/>
            <person name="Polz M.F."/>
            <person name="Le Roux F."/>
        </authorList>
    </citation>
    <scope>NUCLEOTIDE SEQUENCE [LARGE SCALE GENOMIC DNA]</scope>
    <source>
        <strain evidence="4 5">FF_144</strain>
    </source>
</reference>
<evidence type="ECO:0000313" key="5">
    <source>
        <dbReference type="Proteomes" id="UP000244197"/>
    </source>
</evidence>